<evidence type="ECO:0000256" key="1">
    <source>
        <dbReference type="SAM" id="Coils"/>
    </source>
</evidence>
<evidence type="ECO:0000256" key="3">
    <source>
        <dbReference type="SAM" id="Phobius"/>
    </source>
</evidence>
<protein>
    <submittedName>
        <fullName evidence="4">Polyketide synthase</fullName>
    </submittedName>
</protein>
<feature type="transmembrane region" description="Helical" evidence="3">
    <location>
        <begin position="61"/>
        <end position="80"/>
    </location>
</feature>
<feature type="transmembrane region" description="Helical" evidence="3">
    <location>
        <begin position="21"/>
        <end position="41"/>
    </location>
</feature>
<keyword evidence="3" id="KW-0472">Membrane</keyword>
<keyword evidence="3" id="KW-1133">Transmembrane helix</keyword>
<keyword evidence="1" id="KW-0175">Coiled coil</keyword>
<keyword evidence="3" id="KW-0812">Transmembrane</keyword>
<dbReference type="EMBL" id="JASZZN010000002">
    <property type="protein sequence ID" value="MDM4014504.1"/>
    <property type="molecule type" value="Genomic_DNA"/>
</dbReference>
<organism evidence="4 5">
    <name type="scientific">Roseiconus lacunae</name>
    <dbReference type="NCBI Taxonomy" id="2605694"/>
    <lineage>
        <taxon>Bacteria</taxon>
        <taxon>Pseudomonadati</taxon>
        <taxon>Planctomycetota</taxon>
        <taxon>Planctomycetia</taxon>
        <taxon>Pirellulales</taxon>
        <taxon>Pirellulaceae</taxon>
        <taxon>Roseiconus</taxon>
    </lineage>
</organism>
<keyword evidence="5" id="KW-1185">Reference proteome</keyword>
<reference evidence="4 5" key="1">
    <citation type="submission" date="2023-06" db="EMBL/GenBank/DDBJ databases">
        <title>Roseiconus lacunae JC819 isolated from Gulf of Mannar region, Tamil Nadu.</title>
        <authorList>
            <person name="Pk S."/>
            <person name="Ch S."/>
            <person name="Ch V.R."/>
        </authorList>
    </citation>
    <scope>NUCLEOTIDE SEQUENCE [LARGE SCALE GENOMIC DNA]</scope>
    <source>
        <strain evidence="4 5">JC819</strain>
    </source>
</reference>
<comment type="caution">
    <text evidence="4">The sequence shown here is derived from an EMBL/GenBank/DDBJ whole genome shotgun (WGS) entry which is preliminary data.</text>
</comment>
<sequence>MLDPKVQSLLDSLRGRIRRYVIWDSLLAIAAIVLAAFWIGLLIDYVPVTLGGDEMPRSARSVLLVAVGFVVLLVTTRMLLSRLNRPLPDDSLALLVERQHQSLGGRLVTAVQLSQPGRSGDTHSAELLKRVREEAAAEIDRVDPKRVFRSEPLVKKAMIVVPLLLMMLGFAIFSPSAFGRAAARLTLLSDAKWPRRANLEMVGIELQAISAAASADEQTIRLEFEEQSIRLPIGSNPTLRVQANAEDFEVPTVCTLYYETESGTRGQSNFRRVGRVRDGFQAFVLDGPPLSNLGESFTFSIQGLDDRLNDFRVEAVAPPAITEMKVRVRYPDYLRQSSTTGQTGEIDFETEYQAGLRISEGSDVILEATTSGPIGAVDASLEFQGKEHEPESIEIAEDRRSFRVRLNDFRDPTAIRLVPAGPDGISAQAPFRYFVGAIVDEPPSVNLKIAGIQAAITPIALLPLECDVKDDYGVYSLTANVGRTNAQTAEQESPEADASAAAEADRNQEDKESTLTVEMDPDRDGQASTEIDLRELTNSEVIAPLEPGDSISVYAEAKDGFNLDGTHLTTSEIFRLQVVTPEELLTLLERRELGLRTRLEQTVTETQGLRDQLAKFKVEGFEFDTPTETDSEAGASGEQSRSRQLQILRLRIQQSGLQASKTSQELVGIAESLDDLLREMTNNRIDSKDRQERLGSGVRDPLRAVVDGSMQDLMAAIDAIELTADSPEKAANNTDKSIAAADKVLLELTAVLEKMLDLESYNELLDLVRGLIQDQEALQEETKEQRKNAIKSLFD</sequence>
<feature type="coiled-coil region" evidence="1">
    <location>
        <begin position="761"/>
        <end position="792"/>
    </location>
</feature>
<proteinExistence type="predicted"/>
<evidence type="ECO:0000256" key="2">
    <source>
        <dbReference type="SAM" id="MobiDB-lite"/>
    </source>
</evidence>
<evidence type="ECO:0000313" key="5">
    <source>
        <dbReference type="Proteomes" id="UP001239462"/>
    </source>
</evidence>
<name>A0ABT7PDD7_9BACT</name>
<dbReference type="Proteomes" id="UP001239462">
    <property type="component" value="Unassembled WGS sequence"/>
</dbReference>
<dbReference type="RefSeq" id="WP_289162231.1">
    <property type="nucleotide sequence ID" value="NZ_JASZZN010000002.1"/>
</dbReference>
<evidence type="ECO:0000313" key="4">
    <source>
        <dbReference type="EMBL" id="MDM4014504.1"/>
    </source>
</evidence>
<feature type="compositionally biased region" description="Basic and acidic residues" evidence="2">
    <location>
        <begin position="503"/>
        <end position="513"/>
    </location>
</feature>
<gene>
    <name evidence="4" type="ORF">QTN89_03605</name>
</gene>
<feature type="transmembrane region" description="Helical" evidence="3">
    <location>
        <begin position="157"/>
        <end position="178"/>
    </location>
</feature>
<accession>A0ABT7PDD7</accession>
<feature type="region of interest" description="Disordered" evidence="2">
    <location>
        <begin position="485"/>
        <end position="526"/>
    </location>
</feature>